<feature type="transmembrane region" description="Helical" evidence="6">
    <location>
        <begin position="277"/>
        <end position="300"/>
    </location>
</feature>
<evidence type="ECO:0000313" key="8">
    <source>
        <dbReference type="EMBL" id="CAH0383789.1"/>
    </source>
</evidence>
<evidence type="ECO:0000256" key="2">
    <source>
        <dbReference type="ARBA" id="ARBA00022692"/>
    </source>
</evidence>
<keyword evidence="2 6" id="KW-0812">Transmembrane</keyword>
<dbReference type="GO" id="GO:0015179">
    <property type="term" value="F:L-amino acid transmembrane transporter activity"/>
    <property type="evidence" value="ECO:0007669"/>
    <property type="project" value="TreeGrafter"/>
</dbReference>
<feature type="transmembrane region" description="Helical" evidence="6">
    <location>
        <begin position="359"/>
        <end position="376"/>
    </location>
</feature>
<keyword evidence="3 6" id="KW-1133">Transmembrane helix</keyword>
<feature type="transmembrane region" description="Helical" evidence="6">
    <location>
        <begin position="201"/>
        <end position="225"/>
    </location>
</feature>
<sequence>MERLKDSVQPDYQATSPRTPLRINEPSNDSASPSTNANARSPNFETGAPQNAGINVLTAAVFVAGEMAGSGVLALPKAVVDSGWIGIFIVIICCINAGYGGSRLGECWAILEERYPEYRGNTRNPYATIAERAVGKWGSYLVSVCMQITLFGASIVYLLLAAQLVQDLLIVVFPSVGFCWWFLIFAVGLIPAMWLGSPKDFWLVGVGALLSTTVAVVFIATQMLIDGLNLEKLPRHRPHSFKEFFLAFGTILFAFGGASTFPTIQNDMVHREKFSKSVMIAFIAITGLYSPLVIGGYYIYGDSIQPNVVMSLSHTTLVSLANIAMAIHLILAFLIIINPVCQDLEEMLQVPPEFCLKRCIVRTCMIMLMIIVGATVPRFSKILSLVGGSTITLTTFVLPNYFYLKLSDQRAPNWPVREVPLHMRVYMYELIGIGLVGGCCSTYSALIDMVGPDSFTKPCYWPN</sequence>
<feature type="transmembrane region" description="Helical" evidence="6">
    <location>
        <begin position="320"/>
        <end position="338"/>
    </location>
</feature>
<reference evidence="8" key="1">
    <citation type="submission" date="2021-12" db="EMBL/GenBank/DDBJ databases">
        <authorList>
            <person name="King R."/>
        </authorList>
    </citation>
    <scope>NUCLEOTIDE SEQUENCE</scope>
</reference>
<dbReference type="AlphaFoldDB" id="A0A9P0A4D9"/>
<dbReference type="GO" id="GO:0005774">
    <property type="term" value="C:vacuolar membrane"/>
    <property type="evidence" value="ECO:0007669"/>
    <property type="project" value="TreeGrafter"/>
</dbReference>
<evidence type="ECO:0000256" key="4">
    <source>
        <dbReference type="ARBA" id="ARBA00023136"/>
    </source>
</evidence>
<dbReference type="PANTHER" id="PTHR22950">
    <property type="entry name" value="AMINO ACID TRANSPORTER"/>
    <property type="match status" value="1"/>
</dbReference>
<evidence type="ECO:0000256" key="1">
    <source>
        <dbReference type="ARBA" id="ARBA00004141"/>
    </source>
</evidence>
<evidence type="ECO:0000259" key="7">
    <source>
        <dbReference type="Pfam" id="PF01490"/>
    </source>
</evidence>
<feature type="compositionally biased region" description="Polar residues" evidence="5">
    <location>
        <begin position="25"/>
        <end position="46"/>
    </location>
</feature>
<feature type="domain" description="Amino acid transporter transmembrane" evidence="7">
    <location>
        <begin position="53"/>
        <end position="414"/>
    </location>
</feature>
<dbReference type="EMBL" id="OU963871">
    <property type="protein sequence ID" value="CAH0383789.1"/>
    <property type="molecule type" value="Genomic_DNA"/>
</dbReference>
<name>A0A9P0A4D9_BEMTA</name>
<dbReference type="PANTHER" id="PTHR22950:SF703">
    <property type="entry name" value="AMINO ACID TRANSPORTER TRANSMEMBRANE DOMAIN-CONTAINING PROTEIN"/>
    <property type="match status" value="1"/>
</dbReference>
<feature type="transmembrane region" description="Helical" evidence="6">
    <location>
        <begin position="140"/>
        <end position="162"/>
    </location>
</feature>
<dbReference type="Proteomes" id="UP001152759">
    <property type="component" value="Chromosome 10"/>
</dbReference>
<evidence type="ECO:0000256" key="5">
    <source>
        <dbReference type="SAM" id="MobiDB-lite"/>
    </source>
</evidence>
<dbReference type="Gene3D" id="1.20.1740.10">
    <property type="entry name" value="Amino acid/polyamine transporter I"/>
    <property type="match status" value="1"/>
</dbReference>
<accession>A0A9P0A4D9</accession>
<feature type="region of interest" description="Disordered" evidence="5">
    <location>
        <begin position="1"/>
        <end position="46"/>
    </location>
</feature>
<dbReference type="Pfam" id="PF01490">
    <property type="entry name" value="Aa_trans"/>
    <property type="match status" value="1"/>
</dbReference>
<keyword evidence="9" id="KW-1185">Reference proteome</keyword>
<comment type="subcellular location">
    <subcellularLocation>
        <location evidence="1">Membrane</location>
        <topology evidence="1">Multi-pass membrane protein</topology>
    </subcellularLocation>
</comment>
<dbReference type="OrthoDB" id="655540at2759"/>
<evidence type="ECO:0000313" key="9">
    <source>
        <dbReference type="Proteomes" id="UP001152759"/>
    </source>
</evidence>
<organism evidence="8 9">
    <name type="scientific">Bemisia tabaci</name>
    <name type="common">Sweetpotato whitefly</name>
    <name type="synonym">Aleurodes tabaci</name>
    <dbReference type="NCBI Taxonomy" id="7038"/>
    <lineage>
        <taxon>Eukaryota</taxon>
        <taxon>Metazoa</taxon>
        <taxon>Ecdysozoa</taxon>
        <taxon>Arthropoda</taxon>
        <taxon>Hexapoda</taxon>
        <taxon>Insecta</taxon>
        <taxon>Pterygota</taxon>
        <taxon>Neoptera</taxon>
        <taxon>Paraneoptera</taxon>
        <taxon>Hemiptera</taxon>
        <taxon>Sternorrhyncha</taxon>
        <taxon>Aleyrodoidea</taxon>
        <taxon>Aleyrodidae</taxon>
        <taxon>Aleyrodinae</taxon>
        <taxon>Bemisia</taxon>
    </lineage>
</organism>
<feature type="transmembrane region" description="Helical" evidence="6">
    <location>
        <begin position="168"/>
        <end position="189"/>
    </location>
</feature>
<dbReference type="FunFam" id="1.20.1740.10:FF:000052">
    <property type="entry name" value="Lysine histidine transporter-like 3"/>
    <property type="match status" value="1"/>
</dbReference>
<dbReference type="InterPro" id="IPR013057">
    <property type="entry name" value="AA_transpt_TM"/>
</dbReference>
<evidence type="ECO:0000256" key="3">
    <source>
        <dbReference type="ARBA" id="ARBA00022989"/>
    </source>
</evidence>
<feature type="transmembrane region" description="Helical" evidence="6">
    <location>
        <begin position="382"/>
        <end position="404"/>
    </location>
</feature>
<feature type="transmembrane region" description="Helical" evidence="6">
    <location>
        <begin position="425"/>
        <end position="446"/>
    </location>
</feature>
<proteinExistence type="predicted"/>
<keyword evidence="4 6" id="KW-0472">Membrane</keyword>
<feature type="transmembrane region" description="Helical" evidence="6">
    <location>
        <begin position="245"/>
        <end position="265"/>
    </location>
</feature>
<evidence type="ECO:0000256" key="6">
    <source>
        <dbReference type="SAM" id="Phobius"/>
    </source>
</evidence>
<gene>
    <name evidence="8" type="ORF">BEMITA_LOCUS3203</name>
</gene>
<protein>
    <recommendedName>
        <fullName evidence="7">Amino acid transporter transmembrane domain-containing protein</fullName>
    </recommendedName>
</protein>
<dbReference type="KEGG" id="btab:109031913"/>